<proteinExistence type="predicted"/>
<feature type="transmembrane region" description="Helical" evidence="1">
    <location>
        <begin position="12"/>
        <end position="36"/>
    </location>
</feature>
<organism evidence="2 3">
    <name type="scientific">Trypanosoma rangeli SC58</name>
    <dbReference type="NCBI Taxonomy" id="429131"/>
    <lineage>
        <taxon>Eukaryota</taxon>
        <taxon>Discoba</taxon>
        <taxon>Euglenozoa</taxon>
        <taxon>Kinetoplastea</taxon>
        <taxon>Metakinetoplastina</taxon>
        <taxon>Trypanosomatida</taxon>
        <taxon>Trypanosomatidae</taxon>
        <taxon>Trypanosoma</taxon>
        <taxon>Herpetosoma</taxon>
    </lineage>
</organism>
<keyword evidence="1" id="KW-0472">Membrane</keyword>
<evidence type="ECO:0000256" key="1">
    <source>
        <dbReference type="SAM" id="Phobius"/>
    </source>
</evidence>
<protein>
    <submittedName>
        <fullName evidence="2">Uncharacterized protein</fullName>
    </submittedName>
</protein>
<reference evidence="2 3" key="1">
    <citation type="submission" date="2013-07" db="EMBL/GenBank/DDBJ databases">
        <authorList>
            <person name="Stoco P.H."/>
            <person name="Wagner G."/>
            <person name="Gerber A."/>
            <person name="Zaha A."/>
            <person name="Thompson C."/>
            <person name="Bartholomeu D.C."/>
            <person name="Luckemeyer D.D."/>
            <person name="Bahia D."/>
            <person name="Loreto E."/>
            <person name="Prestes E.B."/>
            <person name="Lima F.M."/>
            <person name="Rodrigues-Luiz G."/>
            <person name="Vallejo G.A."/>
            <person name="Filho J.F."/>
            <person name="Monteiro K.M."/>
            <person name="Tyler K.M."/>
            <person name="de Almeida L.G."/>
            <person name="Ortiz M.F."/>
            <person name="Siervo M.A."/>
            <person name="de Moraes M.H."/>
            <person name="Cunha O.L."/>
            <person name="Mendonca-Neto R."/>
            <person name="Silva R."/>
            <person name="Teixeira S.M."/>
            <person name="Murta S.M."/>
            <person name="Sincero T.C."/>
            <person name="Mendes T.A."/>
            <person name="Urmenyi T.P."/>
            <person name="Silva V.G."/>
            <person name="da Rocha W.D."/>
            <person name="Andersson B."/>
            <person name="Romanha A.J."/>
            <person name="Steindel M."/>
            <person name="de Vasconcelos A.T."/>
            <person name="Grisard E.C."/>
        </authorList>
    </citation>
    <scope>NUCLEOTIDE SEQUENCE [LARGE SCALE GENOMIC DNA]</scope>
    <source>
        <strain evidence="2 3">SC58</strain>
    </source>
</reference>
<dbReference type="Proteomes" id="UP000031737">
    <property type="component" value="Unassembled WGS sequence"/>
</dbReference>
<keyword evidence="1" id="KW-1133">Transmembrane helix</keyword>
<comment type="caution">
    <text evidence="2">The sequence shown here is derived from an EMBL/GenBank/DDBJ whole genome shotgun (WGS) entry which is preliminary data.</text>
</comment>
<evidence type="ECO:0000313" key="3">
    <source>
        <dbReference type="Proteomes" id="UP000031737"/>
    </source>
</evidence>
<gene>
    <name evidence="2" type="ORF">TRSC58_07264</name>
</gene>
<keyword evidence="1" id="KW-0812">Transmembrane</keyword>
<sequence length="94" mass="11153">MSFTPHCFSPPPSFFFCFPFFLSFFSFLSFHCMYFYARTALFSEHVPLRIHLEDAKQDIFLSNLCVCGRWCRLPLALSMELAHAPYLFYWEKTG</sequence>
<accession>A0A061IRQ9</accession>
<keyword evidence="3" id="KW-1185">Reference proteome</keyword>
<dbReference type="EMBL" id="AUPL01007323">
    <property type="protein sequence ID" value="ESL05118.1"/>
    <property type="molecule type" value="Genomic_DNA"/>
</dbReference>
<dbReference type="AlphaFoldDB" id="A0A061IRQ9"/>
<evidence type="ECO:0000313" key="2">
    <source>
        <dbReference type="EMBL" id="ESL05118.1"/>
    </source>
</evidence>
<dbReference type="VEuPathDB" id="TriTrypDB:TRSC58_07264"/>
<name>A0A061IRQ9_TRYRA</name>